<keyword evidence="3 9" id="KW-0812">Transmembrane</keyword>
<dbReference type="SMART" id="SM01049">
    <property type="entry name" value="Cache_2"/>
    <property type="match status" value="1"/>
</dbReference>
<dbReference type="InterPro" id="IPR004089">
    <property type="entry name" value="MCPsignal_dom"/>
</dbReference>
<evidence type="ECO:0000256" key="1">
    <source>
        <dbReference type="ARBA" id="ARBA00004651"/>
    </source>
</evidence>
<keyword evidence="6 8" id="KW-0807">Transducer</keyword>
<gene>
    <name evidence="12" type="ORF">SNR37_004209</name>
</gene>
<organism evidence="12 13">
    <name type="scientific">Agarivorans aestuarii</name>
    <dbReference type="NCBI Taxonomy" id="1563703"/>
    <lineage>
        <taxon>Bacteria</taxon>
        <taxon>Pseudomonadati</taxon>
        <taxon>Pseudomonadota</taxon>
        <taxon>Gammaproteobacteria</taxon>
        <taxon>Alteromonadales</taxon>
        <taxon>Alteromonadaceae</taxon>
        <taxon>Agarivorans</taxon>
    </lineage>
</organism>
<keyword evidence="13" id="KW-1185">Reference proteome</keyword>
<evidence type="ECO:0000259" key="10">
    <source>
        <dbReference type="PROSITE" id="PS50111"/>
    </source>
</evidence>
<dbReference type="InterPro" id="IPR033480">
    <property type="entry name" value="sCache_2"/>
</dbReference>
<feature type="domain" description="Methyl-accepting transducer" evidence="10">
    <location>
        <begin position="271"/>
        <end position="528"/>
    </location>
</feature>
<dbReference type="PANTHER" id="PTHR32089:SF120">
    <property type="entry name" value="METHYL-ACCEPTING CHEMOTAXIS PROTEIN TLPQ"/>
    <property type="match status" value="1"/>
</dbReference>
<evidence type="ECO:0000256" key="3">
    <source>
        <dbReference type="ARBA" id="ARBA00022692"/>
    </source>
</evidence>
<evidence type="ECO:0000256" key="6">
    <source>
        <dbReference type="ARBA" id="ARBA00023224"/>
    </source>
</evidence>
<dbReference type="Gene3D" id="3.30.450.20">
    <property type="entry name" value="PAS domain"/>
    <property type="match status" value="1"/>
</dbReference>
<dbReference type="InterPro" id="IPR003660">
    <property type="entry name" value="HAMP_dom"/>
</dbReference>
<dbReference type="PROSITE" id="PS50885">
    <property type="entry name" value="HAMP"/>
    <property type="match status" value="1"/>
</dbReference>
<dbReference type="PROSITE" id="PS50111">
    <property type="entry name" value="CHEMOTAXIS_TRANSDUC_2"/>
    <property type="match status" value="1"/>
</dbReference>
<feature type="transmembrane region" description="Helical" evidence="9">
    <location>
        <begin position="12"/>
        <end position="30"/>
    </location>
</feature>
<dbReference type="Pfam" id="PF17200">
    <property type="entry name" value="sCache_2"/>
    <property type="match status" value="1"/>
</dbReference>
<dbReference type="EMBL" id="JAYDYW010000009">
    <property type="protein sequence ID" value="MEE1674765.1"/>
    <property type="molecule type" value="Genomic_DNA"/>
</dbReference>
<dbReference type="SMART" id="SM00283">
    <property type="entry name" value="MA"/>
    <property type="match status" value="1"/>
</dbReference>
<dbReference type="CDD" id="cd11386">
    <property type="entry name" value="MCP_signal"/>
    <property type="match status" value="1"/>
</dbReference>
<comment type="subcellular location">
    <subcellularLocation>
        <location evidence="1">Cell membrane</location>
        <topology evidence="1">Multi-pass membrane protein</topology>
    </subcellularLocation>
</comment>
<dbReference type="PANTHER" id="PTHR32089">
    <property type="entry name" value="METHYL-ACCEPTING CHEMOTAXIS PROTEIN MCPB"/>
    <property type="match status" value="1"/>
</dbReference>
<reference evidence="13" key="1">
    <citation type="submission" date="2023-07" db="EMBL/GenBank/DDBJ databases">
        <title>Draft genome sequence of Agarivorans aestuarii strain ZMCS4, a CAZymes producing bacteria isolated from the marine brown algae Clodostephus spongiosus.</title>
        <authorList>
            <person name="Lorente B."/>
            <person name="Cabral C."/>
            <person name="Frias J."/>
            <person name="Faria J."/>
            <person name="Toubarro D."/>
        </authorList>
    </citation>
    <scope>NUCLEOTIDE SEQUENCE [LARGE SCALE GENOMIC DNA]</scope>
    <source>
        <strain evidence="13">ZMCS4</strain>
    </source>
</reference>
<proteinExistence type="inferred from homology"/>
<keyword evidence="4 9" id="KW-1133">Transmembrane helix</keyword>
<evidence type="ECO:0000256" key="5">
    <source>
        <dbReference type="ARBA" id="ARBA00023136"/>
    </source>
</evidence>
<sequence length="545" mass="59365">MEYFKSFSIRQKLFMLVGLAISVLVVLQLLSMQELKRSLLADRIDKLKALVEVSADSVEHYRQLSISGQLSEQEAKSQALALIRGLRYEGDQYLFIVDKSMKMLAYGVNLKKENTDWSQVKDPNGVYLIQEMWQQVRATGVAQVNYQWNKPNQTALSDKVTYAKSIDGWNWLVATGIYVDDVDAIFQQKLLSSLVYWLLTLVALGGGAWVIGKGIYQPVQGLLAVMQQVAQNKDLTVRAAETGGREVSAMGKAFNNMLDSFNLSLQEVSSAVSQVSSSSEELSVITDSSRKGLKQQAAEIDQVATAVSQLSVSVDDVAEHTNNTSDQTKQTMDQANQGFDTVVAARSSVSQLADDVEQAAQVIQGLEQESDNIGSILTVISSIAEQTNLLALNAAIEAARAGDQGRGFAVVADEVRTLAKRTQDSIGEIEAMIKRLQNGSQNAVKVMMQSKTNVDQSVAQMEHVNTALDGMNQGVNVISDMSERVSSSLYEQTQVANDIKENVVAISSVAEHTAVSAEQISAASKELSSLAVHLHQVTSAFKVQQ</sequence>
<dbReference type="Gene3D" id="1.10.287.950">
    <property type="entry name" value="Methyl-accepting chemotaxis protein"/>
    <property type="match status" value="1"/>
</dbReference>
<accession>A0ABU7G655</accession>
<evidence type="ECO:0000256" key="2">
    <source>
        <dbReference type="ARBA" id="ARBA00022475"/>
    </source>
</evidence>
<evidence type="ECO:0000313" key="13">
    <source>
        <dbReference type="Proteomes" id="UP001310248"/>
    </source>
</evidence>
<keyword evidence="2" id="KW-1003">Cell membrane</keyword>
<evidence type="ECO:0000256" key="7">
    <source>
        <dbReference type="ARBA" id="ARBA00029447"/>
    </source>
</evidence>
<evidence type="ECO:0000259" key="11">
    <source>
        <dbReference type="PROSITE" id="PS50885"/>
    </source>
</evidence>
<dbReference type="Pfam" id="PF00672">
    <property type="entry name" value="HAMP"/>
    <property type="match status" value="1"/>
</dbReference>
<dbReference type="RefSeq" id="WP_329775811.1">
    <property type="nucleotide sequence ID" value="NZ_JAYDYW010000009.1"/>
</dbReference>
<dbReference type="SUPFAM" id="SSF58104">
    <property type="entry name" value="Methyl-accepting chemotaxis protein (MCP) signaling domain"/>
    <property type="match status" value="1"/>
</dbReference>
<evidence type="ECO:0000256" key="4">
    <source>
        <dbReference type="ARBA" id="ARBA00022989"/>
    </source>
</evidence>
<keyword evidence="5 9" id="KW-0472">Membrane</keyword>
<comment type="similarity">
    <text evidence="7">Belongs to the methyl-accepting chemotaxis (MCP) protein family.</text>
</comment>
<dbReference type="Proteomes" id="UP001310248">
    <property type="component" value="Unassembled WGS sequence"/>
</dbReference>
<dbReference type="SMART" id="SM00304">
    <property type="entry name" value="HAMP"/>
    <property type="match status" value="1"/>
</dbReference>
<evidence type="ECO:0000313" key="12">
    <source>
        <dbReference type="EMBL" id="MEE1674765.1"/>
    </source>
</evidence>
<feature type="domain" description="HAMP" evidence="11">
    <location>
        <begin position="213"/>
        <end position="266"/>
    </location>
</feature>
<dbReference type="Pfam" id="PF00015">
    <property type="entry name" value="MCPsignal"/>
    <property type="match status" value="1"/>
</dbReference>
<name>A0ABU7G655_9ALTE</name>
<dbReference type="CDD" id="cd06225">
    <property type="entry name" value="HAMP"/>
    <property type="match status" value="1"/>
</dbReference>
<comment type="caution">
    <text evidence="12">The sequence shown here is derived from an EMBL/GenBank/DDBJ whole genome shotgun (WGS) entry which is preliminary data.</text>
</comment>
<protein>
    <submittedName>
        <fullName evidence="12">Methyl-accepting chemotaxis protein</fullName>
    </submittedName>
</protein>
<evidence type="ECO:0000256" key="9">
    <source>
        <dbReference type="SAM" id="Phobius"/>
    </source>
</evidence>
<evidence type="ECO:0000256" key="8">
    <source>
        <dbReference type="PROSITE-ProRule" id="PRU00284"/>
    </source>
</evidence>